<reference evidence="2 3" key="1">
    <citation type="submission" date="2024-01" db="EMBL/GenBank/DDBJ databases">
        <title>Comparative genomics of Cryptococcus and Kwoniella reveals pathogenesis evolution and contrasting modes of karyotype evolution via chromosome fusion or intercentromeric recombination.</title>
        <authorList>
            <person name="Coelho M.A."/>
            <person name="David-Palma M."/>
            <person name="Shea T."/>
            <person name="Bowers K."/>
            <person name="McGinley-Smith S."/>
            <person name="Mohammad A.W."/>
            <person name="Gnirke A."/>
            <person name="Yurkov A.M."/>
            <person name="Nowrousian M."/>
            <person name="Sun S."/>
            <person name="Cuomo C.A."/>
            <person name="Heitman J."/>
        </authorList>
    </citation>
    <scope>NUCLEOTIDE SEQUENCE [LARGE SCALE GENOMIC DNA]</scope>
    <source>
        <strain evidence="2">CBS 11374</strain>
    </source>
</reference>
<feature type="region of interest" description="Disordered" evidence="1">
    <location>
        <begin position="87"/>
        <end position="121"/>
    </location>
</feature>
<dbReference type="RefSeq" id="XP_062794063.1">
    <property type="nucleotide sequence ID" value="XM_062938012.1"/>
</dbReference>
<name>A0ABZ1D5K4_9TREE</name>
<proteinExistence type="predicted"/>
<feature type="compositionally biased region" description="Polar residues" evidence="1">
    <location>
        <begin position="14"/>
        <end position="24"/>
    </location>
</feature>
<sequence>MSSCPLRPRRRPLSTESSGPSSTLPIEIPKFEARVTELGALTPNRISFIERLKVDHLEDTPSPLRDLEKGWKDTRRRRLEGDKRLMEARSQLPGGRPVSNTKGKGFKENNEYRSSSNQNNVRFTTFSTSAPLTPPTTPPHSPRCSSNLFPKNSDEVVIIPVPDQPIRTTIEIPQAAVRRPTTTLARLTPQQVSKPTIHPILAYPLPPTPRPVPLIQGKIDTIYILTSSSPFELILLLDGGKRIKILRGGRAIQTSTEAKKDGQRVLDLANTADWTKKDERDWENVRAIVERFKRITTNVKMYHSLGNLSITCSSPSDLILSFQVDSDPLSRISPKRTYETTFTGKRNVVGNGEIKVRLVYSRLISECRIDTTTVLRDRRHDEKLRTKRIVAVSQSLGRLHYAKLGRTDIEDVGIHLGLLSNFIDWREEEKEAVRRLWALKDEWQKLEVR</sequence>
<keyword evidence="3" id="KW-1185">Reference proteome</keyword>
<evidence type="ECO:0000256" key="1">
    <source>
        <dbReference type="SAM" id="MobiDB-lite"/>
    </source>
</evidence>
<dbReference type="Proteomes" id="UP001329825">
    <property type="component" value="Chromosome 8"/>
</dbReference>
<evidence type="ECO:0000313" key="2">
    <source>
        <dbReference type="EMBL" id="WRT69324.1"/>
    </source>
</evidence>
<dbReference type="GeneID" id="87958438"/>
<dbReference type="EMBL" id="CP141888">
    <property type="protein sequence ID" value="WRT69324.1"/>
    <property type="molecule type" value="Genomic_DNA"/>
</dbReference>
<protein>
    <submittedName>
        <fullName evidence="2">Uncharacterized protein</fullName>
    </submittedName>
</protein>
<gene>
    <name evidence="2" type="ORF">IL334_006308</name>
</gene>
<organism evidence="2 3">
    <name type="scientific">Kwoniella shivajii</name>
    <dbReference type="NCBI Taxonomy" id="564305"/>
    <lineage>
        <taxon>Eukaryota</taxon>
        <taxon>Fungi</taxon>
        <taxon>Dikarya</taxon>
        <taxon>Basidiomycota</taxon>
        <taxon>Agaricomycotina</taxon>
        <taxon>Tremellomycetes</taxon>
        <taxon>Tremellales</taxon>
        <taxon>Cryptococcaceae</taxon>
        <taxon>Kwoniella</taxon>
    </lineage>
</organism>
<evidence type="ECO:0000313" key="3">
    <source>
        <dbReference type="Proteomes" id="UP001329825"/>
    </source>
</evidence>
<feature type="region of interest" description="Disordered" evidence="1">
    <location>
        <begin position="1"/>
        <end position="25"/>
    </location>
</feature>
<accession>A0ABZ1D5K4</accession>
<feature type="compositionally biased region" description="Polar residues" evidence="1">
    <location>
        <begin position="112"/>
        <end position="121"/>
    </location>
</feature>